<evidence type="ECO:0000256" key="1">
    <source>
        <dbReference type="ARBA" id="ARBA00023015"/>
    </source>
</evidence>
<dbReference type="Proteomes" id="UP000605361">
    <property type="component" value="Unassembled WGS sequence"/>
</dbReference>
<evidence type="ECO:0000259" key="4">
    <source>
        <dbReference type="PROSITE" id="PS50932"/>
    </source>
</evidence>
<keyword evidence="3" id="KW-0804">Transcription</keyword>
<evidence type="ECO:0000256" key="2">
    <source>
        <dbReference type="ARBA" id="ARBA00023125"/>
    </source>
</evidence>
<evidence type="ECO:0000313" key="5">
    <source>
        <dbReference type="EMBL" id="MBF8185496.1"/>
    </source>
</evidence>
<accession>A0A931EYR7</accession>
<keyword evidence="6" id="KW-1185">Reference proteome</keyword>
<organism evidence="5 6">
    <name type="scientific">Nonomuraea cypriaca</name>
    <dbReference type="NCBI Taxonomy" id="1187855"/>
    <lineage>
        <taxon>Bacteria</taxon>
        <taxon>Bacillati</taxon>
        <taxon>Actinomycetota</taxon>
        <taxon>Actinomycetes</taxon>
        <taxon>Streptosporangiales</taxon>
        <taxon>Streptosporangiaceae</taxon>
        <taxon>Nonomuraea</taxon>
    </lineage>
</organism>
<keyword evidence="2 5" id="KW-0238">DNA-binding</keyword>
<dbReference type="AlphaFoldDB" id="A0A931EYR7"/>
<dbReference type="SUPFAM" id="SSF47413">
    <property type="entry name" value="lambda repressor-like DNA-binding domains"/>
    <property type="match status" value="1"/>
</dbReference>
<dbReference type="Pfam" id="PF00356">
    <property type="entry name" value="LacI"/>
    <property type="match status" value="1"/>
</dbReference>
<dbReference type="EMBL" id="JADOGI010000014">
    <property type="protein sequence ID" value="MBF8185496.1"/>
    <property type="molecule type" value="Genomic_DNA"/>
</dbReference>
<proteinExistence type="predicted"/>
<dbReference type="InterPro" id="IPR010982">
    <property type="entry name" value="Lambda_DNA-bd_dom_sf"/>
</dbReference>
<dbReference type="CDD" id="cd01392">
    <property type="entry name" value="HTH_LacI"/>
    <property type="match status" value="1"/>
</dbReference>
<evidence type="ECO:0000313" key="6">
    <source>
        <dbReference type="Proteomes" id="UP000605361"/>
    </source>
</evidence>
<dbReference type="RefSeq" id="WP_195894478.1">
    <property type="nucleotide sequence ID" value="NZ_JADOGI010000014.1"/>
</dbReference>
<dbReference type="Gene3D" id="3.40.50.2300">
    <property type="match status" value="1"/>
</dbReference>
<dbReference type="PANTHER" id="PTHR30146:SF153">
    <property type="entry name" value="LACTOSE OPERON REPRESSOR"/>
    <property type="match status" value="1"/>
</dbReference>
<dbReference type="GO" id="GO:0000976">
    <property type="term" value="F:transcription cis-regulatory region binding"/>
    <property type="evidence" value="ECO:0007669"/>
    <property type="project" value="TreeGrafter"/>
</dbReference>
<sequence length="175" mass="18774">MTSGWGAPKLTAIAREAGVSPSTVSKVINGRMDVSTPTRARVMDILRRRGYRRRTPPNQRLFDLLLDDLAAPYAGQVIAAAERAARRVRADLVVCTPCAAWLGRVTARGSAGVLLAGARLTPLQSAWLADHHLPVATIDISHRPLDELCMAVVASFAEPDPALEPVLNACQESDS</sequence>
<comment type="caution">
    <text evidence="5">The sequence shown here is derived from an EMBL/GenBank/DDBJ whole genome shotgun (WGS) entry which is preliminary data.</text>
</comment>
<gene>
    <name evidence="5" type="ORF">ITP53_07025</name>
</gene>
<dbReference type="Gene3D" id="1.10.260.40">
    <property type="entry name" value="lambda repressor-like DNA-binding domains"/>
    <property type="match status" value="1"/>
</dbReference>
<dbReference type="PANTHER" id="PTHR30146">
    <property type="entry name" value="LACI-RELATED TRANSCRIPTIONAL REPRESSOR"/>
    <property type="match status" value="1"/>
</dbReference>
<dbReference type="InterPro" id="IPR000843">
    <property type="entry name" value="HTH_LacI"/>
</dbReference>
<name>A0A931EYR7_9ACTN</name>
<reference evidence="5" key="1">
    <citation type="submission" date="2020-11" db="EMBL/GenBank/DDBJ databases">
        <title>Whole-genome analyses of Nonomuraea sp. K274.</title>
        <authorList>
            <person name="Veyisoglu A."/>
        </authorList>
    </citation>
    <scope>NUCLEOTIDE SEQUENCE</scope>
    <source>
        <strain evidence="5">K274</strain>
    </source>
</reference>
<keyword evidence="1" id="KW-0805">Transcription regulation</keyword>
<evidence type="ECO:0000256" key="3">
    <source>
        <dbReference type="ARBA" id="ARBA00023163"/>
    </source>
</evidence>
<feature type="domain" description="HTH lacI-type" evidence="4">
    <location>
        <begin position="8"/>
        <end position="55"/>
    </location>
</feature>
<dbReference type="GO" id="GO:0003700">
    <property type="term" value="F:DNA-binding transcription factor activity"/>
    <property type="evidence" value="ECO:0007669"/>
    <property type="project" value="TreeGrafter"/>
</dbReference>
<dbReference type="PROSITE" id="PS50932">
    <property type="entry name" value="HTH_LACI_2"/>
    <property type="match status" value="1"/>
</dbReference>
<protein>
    <submittedName>
        <fullName evidence="5">LacI family DNA-binding transcriptional regulator</fullName>
    </submittedName>
</protein>
<dbReference type="SMART" id="SM00354">
    <property type="entry name" value="HTH_LACI"/>
    <property type="match status" value="1"/>
</dbReference>